<dbReference type="OrthoDB" id="637859at2"/>
<feature type="region of interest" description="Disordered" evidence="2">
    <location>
        <begin position="1"/>
        <end position="37"/>
    </location>
</feature>
<dbReference type="EMBL" id="FNOV01000025">
    <property type="protein sequence ID" value="SDY97690.1"/>
    <property type="molecule type" value="Genomic_DNA"/>
</dbReference>
<evidence type="ECO:0000256" key="1">
    <source>
        <dbReference type="ARBA" id="ARBA00004328"/>
    </source>
</evidence>
<sequence>MTPEELAKAQKEAADRLKAEAATAAKEAGKEAADTAVKEVKETADTAATDARKALDEIDKIALVMARVKSDDLDMQDGGLGTIRKALEDNKDKFAEFKASGKGRSPLSLEVKAIITTGAGSLTQQGTNGVILPQRLAGIVTQPERPEHVRDFLATSGTTSNLITYVREGSYTDGAAVVAEGGLKQQSDLALETKFAPVVKIATHFKVSEEALSDMPQLLGYITQRGQAKLMLVEDAQLLNGSGTSGNINGLRTQATAFAAGPLAAKVAQANQLDALRAAIAQVRRIEYTPSGIMMHPDDVAAMELTKATDGQYLLPTLLTGQAPTIGRVRIMETTLIGAGNFLVGDFSANAAQLFVREGITVRVYDQNEDDAIHNLVTIVIEERLALCVYRPEALVKGDFATAQAALLKA</sequence>
<dbReference type="AlphaFoldDB" id="A0A1H3P9H5"/>
<dbReference type="Gene3D" id="3.30.2400.10">
    <property type="entry name" value="Major capsid protein gp5"/>
    <property type="match status" value="1"/>
</dbReference>
<dbReference type="STRING" id="651662.SAMN04488069_12512"/>
<organism evidence="4 5">
    <name type="scientific">Hymenobacter psychrophilus</name>
    <dbReference type="NCBI Taxonomy" id="651662"/>
    <lineage>
        <taxon>Bacteria</taxon>
        <taxon>Pseudomonadati</taxon>
        <taxon>Bacteroidota</taxon>
        <taxon>Cytophagia</taxon>
        <taxon>Cytophagales</taxon>
        <taxon>Hymenobacteraceae</taxon>
        <taxon>Hymenobacter</taxon>
    </lineage>
</organism>
<dbReference type="Pfam" id="PF05065">
    <property type="entry name" value="Phage_capsid"/>
    <property type="match status" value="1"/>
</dbReference>
<reference evidence="5" key="1">
    <citation type="submission" date="2016-10" db="EMBL/GenBank/DDBJ databases">
        <authorList>
            <person name="Varghese N."/>
            <person name="Submissions S."/>
        </authorList>
    </citation>
    <scope>NUCLEOTIDE SEQUENCE [LARGE SCALE GENOMIC DNA]</scope>
    <source>
        <strain evidence="5">CGMCC 1.8975</strain>
    </source>
</reference>
<dbReference type="InterPro" id="IPR024455">
    <property type="entry name" value="Phage_capsid"/>
</dbReference>
<dbReference type="SUPFAM" id="SSF56563">
    <property type="entry name" value="Major capsid protein gp5"/>
    <property type="match status" value="1"/>
</dbReference>
<evidence type="ECO:0000313" key="5">
    <source>
        <dbReference type="Proteomes" id="UP000199249"/>
    </source>
</evidence>
<feature type="domain" description="Phage capsid-like C-terminal" evidence="3">
    <location>
        <begin position="130"/>
        <end position="400"/>
    </location>
</feature>
<dbReference type="RefSeq" id="WP_092743873.1">
    <property type="nucleotide sequence ID" value="NZ_FNOV01000025.1"/>
</dbReference>
<accession>A0A1H3P9H5</accession>
<proteinExistence type="predicted"/>
<feature type="compositionally biased region" description="Basic and acidic residues" evidence="2">
    <location>
        <begin position="27"/>
        <end position="37"/>
    </location>
</feature>
<name>A0A1H3P9H5_9BACT</name>
<dbReference type="NCBIfam" id="TIGR01554">
    <property type="entry name" value="major_cap_HK97"/>
    <property type="match status" value="1"/>
</dbReference>
<comment type="subcellular location">
    <subcellularLocation>
        <location evidence="1">Virion</location>
    </subcellularLocation>
</comment>
<evidence type="ECO:0000256" key="2">
    <source>
        <dbReference type="SAM" id="MobiDB-lite"/>
    </source>
</evidence>
<protein>
    <submittedName>
        <fullName evidence="4">Phage major capsid protein, HK97 family</fullName>
    </submittedName>
</protein>
<dbReference type="Proteomes" id="UP000199249">
    <property type="component" value="Unassembled WGS sequence"/>
</dbReference>
<evidence type="ECO:0000313" key="4">
    <source>
        <dbReference type="EMBL" id="SDY97690.1"/>
    </source>
</evidence>
<evidence type="ECO:0000259" key="3">
    <source>
        <dbReference type="Pfam" id="PF05065"/>
    </source>
</evidence>
<keyword evidence="5" id="KW-1185">Reference proteome</keyword>
<feature type="compositionally biased region" description="Basic and acidic residues" evidence="2">
    <location>
        <begin position="1"/>
        <end position="19"/>
    </location>
</feature>
<dbReference type="Gene3D" id="3.30.2320.10">
    <property type="entry name" value="hypothetical protein PF0899 domain"/>
    <property type="match status" value="1"/>
</dbReference>
<dbReference type="InterPro" id="IPR054612">
    <property type="entry name" value="Phage_capsid-like_C"/>
</dbReference>
<gene>
    <name evidence="4" type="ORF">SAMN04488069_12512</name>
</gene>